<proteinExistence type="predicted"/>
<feature type="transmembrane region" description="Helical" evidence="1">
    <location>
        <begin position="465"/>
        <end position="484"/>
    </location>
</feature>
<feature type="transmembrane region" description="Helical" evidence="1">
    <location>
        <begin position="295"/>
        <end position="314"/>
    </location>
</feature>
<evidence type="ECO:0008006" key="4">
    <source>
        <dbReference type="Google" id="ProtNLM"/>
    </source>
</evidence>
<keyword evidence="1" id="KW-0812">Transmembrane</keyword>
<keyword evidence="1" id="KW-1133">Transmembrane helix</keyword>
<evidence type="ECO:0000313" key="2">
    <source>
        <dbReference type="EMBL" id="KAG5526931.1"/>
    </source>
</evidence>
<gene>
    <name evidence="2" type="ORF">RHGRI_033000</name>
</gene>
<feature type="transmembrane region" description="Helical" evidence="1">
    <location>
        <begin position="593"/>
        <end position="617"/>
    </location>
</feature>
<dbReference type="Proteomes" id="UP000823749">
    <property type="component" value="Chromosome 11"/>
</dbReference>
<evidence type="ECO:0000313" key="3">
    <source>
        <dbReference type="Proteomes" id="UP000823749"/>
    </source>
</evidence>
<dbReference type="InterPro" id="IPR039524">
    <property type="entry name" value="PIGO/GPI13"/>
</dbReference>
<dbReference type="GO" id="GO:0051377">
    <property type="term" value="F:mannose-ethanolamine phosphotransferase activity"/>
    <property type="evidence" value="ECO:0007669"/>
    <property type="project" value="TreeGrafter"/>
</dbReference>
<dbReference type="InterPro" id="IPR017850">
    <property type="entry name" value="Alkaline_phosphatase_core_sf"/>
</dbReference>
<organism evidence="2 3">
    <name type="scientific">Rhododendron griersonianum</name>
    <dbReference type="NCBI Taxonomy" id="479676"/>
    <lineage>
        <taxon>Eukaryota</taxon>
        <taxon>Viridiplantae</taxon>
        <taxon>Streptophyta</taxon>
        <taxon>Embryophyta</taxon>
        <taxon>Tracheophyta</taxon>
        <taxon>Spermatophyta</taxon>
        <taxon>Magnoliopsida</taxon>
        <taxon>eudicotyledons</taxon>
        <taxon>Gunneridae</taxon>
        <taxon>Pentapetalae</taxon>
        <taxon>asterids</taxon>
        <taxon>Ericales</taxon>
        <taxon>Ericaceae</taxon>
        <taxon>Ericoideae</taxon>
        <taxon>Rhodoreae</taxon>
        <taxon>Rhododendron</taxon>
    </lineage>
</organism>
<sequence>MLPFSIICSELTTTLLQKVVEVLEGQSGPGGLHENTLLLVMGDHGQTINGDHGGGSAEEVETVIFAMGFKDPPSSLTLERDISSCQLDAVLLLFSTCYCYRCVLDFSSVKVFPKKTCIREIFGSSCDSVLDGRMFCINSMQQLDFAVTVAALLGVPFPFGSIGSVNPELYALAAGTWNLKRSNDIFQNHSSTEEWMQNYVNVLCMNSWQVKRYIDVYSASSVIGFSNEDLLHLSAMYAQATDNWSKIVTNLVSEKSESCHVSLPDLKRQIDAYLSFLASVAELARSKWTQFNLEIMSIGFGVMLISLLVHVLCIRWLNKLCRVYVRSHVESGISYGLMLSCLIVAIRACSFLSNSYILEEGKVAGFLVATTAMLKLRYSITKTKMQLEALVFVLLISVLRFCIELGLSKQAVSSGLADVFPSWMLAVAESYPFWRHIAELLPVLALIILAYMLHESISRSSCRRFLKNVIRGTIFNYLLIAAYWTSESKLLNLPLMRTDIQRNYIPKVIYMIGFGQLSSLALLQFLSEEKTSSWKETVVVKIVAVLSAWSSTIIILSGRQGPLVALASMAGGWCIMRLECLEQDSENSHLQTFSLYSFPVTQWSLLAVCLFFCSGHWCAFDGLRYAAAFIGFEEFILVPQAILLSIDTFGFSHILPIFGLPFLAIQQVPSGTGEQRKGFFFMQLCQVYLMYGLITATTATFTMLCVAIQRRHLMVWGLFAPKFVFDVLGLMLTDFLVFLALLYYCVQVDDDGPRHQITEK</sequence>
<protein>
    <recommendedName>
        <fullName evidence="4">GPI ethanolamine phosphate transferase 3</fullName>
    </recommendedName>
</protein>
<dbReference type="AlphaFoldDB" id="A0AAV6IE05"/>
<dbReference type="GO" id="GO:0006506">
    <property type="term" value="P:GPI anchor biosynthetic process"/>
    <property type="evidence" value="ECO:0007669"/>
    <property type="project" value="InterPro"/>
</dbReference>
<feature type="transmembrane region" description="Helical" evidence="1">
    <location>
        <begin position="433"/>
        <end position="453"/>
    </location>
</feature>
<reference evidence="2" key="1">
    <citation type="submission" date="2020-08" db="EMBL/GenBank/DDBJ databases">
        <title>Plant Genome Project.</title>
        <authorList>
            <person name="Zhang R.-G."/>
        </authorList>
    </citation>
    <scope>NUCLEOTIDE SEQUENCE</scope>
    <source>
        <strain evidence="2">WSP0</strain>
        <tissue evidence="2">Leaf</tissue>
    </source>
</reference>
<dbReference type="GO" id="GO:0005789">
    <property type="term" value="C:endoplasmic reticulum membrane"/>
    <property type="evidence" value="ECO:0007669"/>
    <property type="project" value="TreeGrafter"/>
</dbReference>
<comment type="caution">
    <text evidence="2">The sequence shown here is derived from an EMBL/GenBank/DDBJ whole genome shotgun (WGS) entry which is preliminary data.</text>
</comment>
<feature type="transmembrane region" description="Helical" evidence="1">
    <location>
        <begin position="538"/>
        <end position="557"/>
    </location>
</feature>
<dbReference type="Gene3D" id="3.40.720.10">
    <property type="entry name" value="Alkaline Phosphatase, subunit A"/>
    <property type="match status" value="1"/>
</dbReference>
<keyword evidence="1" id="KW-0472">Membrane</keyword>
<name>A0AAV6IE05_9ERIC</name>
<feature type="transmembrane region" description="Helical" evidence="1">
    <location>
        <begin position="720"/>
        <end position="744"/>
    </location>
</feature>
<dbReference type="PANTHER" id="PTHR23071">
    <property type="entry name" value="PHOSPHATIDYLINOSITOL GLYCAN"/>
    <property type="match status" value="1"/>
</dbReference>
<dbReference type="SUPFAM" id="SSF53649">
    <property type="entry name" value="Alkaline phosphatase-like"/>
    <property type="match status" value="1"/>
</dbReference>
<feature type="transmembrane region" description="Helical" evidence="1">
    <location>
        <begin position="387"/>
        <end position="407"/>
    </location>
</feature>
<dbReference type="PANTHER" id="PTHR23071:SF1">
    <property type="entry name" value="GPI ETHANOLAMINE PHOSPHATE TRANSFERASE 3"/>
    <property type="match status" value="1"/>
</dbReference>
<feature type="transmembrane region" description="Helical" evidence="1">
    <location>
        <begin position="688"/>
        <end position="708"/>
    </location>
</feature>
<keyword evidence="3" id="KW-1185">Reference proteome</keyword>
<dbReference type="EMBL" id="JACTNZ010000011">
    <property type="protein sequence ID" value="KAG5526931.1"/>
    <property type="molecule type" value="Genomic_DNA"/>
</dbReference>
<feature type="transmembrane region" description="Helical" evidence="1">
    <location>
        <begin position="504"/>
        <end position="526"/>
    </location>
</feature>
<accession>A0AAV6IE05</accession>
<evidence type="ECO:0000256" key="1">
    <source>
        <dbReference type="SAM" id="Phobius"/>
    </source>
</evidence>